<keyword evidence="2" id="KW-0732">Signal</keyword>
<evidence type="ECO:0000256" key="1">
    <source>
        <dbReference type="ARBA" id="ARBA00007613"/>
    </source>
</evidence>
<feature type="chain" id="PRO_5022080512" evidence="2">
    <location>
        <begin position="32"/>
        <end position="431"/>
    </location>
</feature>
<dbReference type="InterPro" id="IPR003423">
    <property type="entry name" value="OMP_efflux"/>
</dbReference>
<evidence type="ECO:0000256" key="2">
    <source>
        <dbReference type="SAM" id="SignalP"/>
    </source>
</evidence>
<dbReference type="Pfam" id="PF02321">
    <property type="entry name" value="OEP"/>
    <property type="match status" value="2"/>
</dbReference>
<evidence type="ECO:0000313" key="4">
    <source>
        <dbReference type="Proteomes" id="UP000316609"/>
    </source>
</evidence>
<name>A0A538TCT2_UNCEI</name>
<accession>A0A538TCT2</accession>
<comment type="caution">
    <text evidence="3">The sequence shown here is derived from an EMBL/GenBank/DDBJ whole genome shotgun (WGS) entry which is preliminary data.</text>
</comment>
<evidence type="ECO:0000313" key="3">
    <source>
        <dbReference type="EMBL" id="TMQ61438.1"/>
    </source>
</evidence>
<dbReference type="EMBL" id="VBOY01000175">
    <property type="protein sequence ID" value="TMQ61438.1"/>
    <property type="molecule type" value="Genomic_DNA"/>
</dbReference>
<gene>
    <name evidence="3" type="ORF">E6K78_12810</name>
</gene>
<dbReference type="GO" id="GO:0015562">
    <property type="term" value="F:efflux transmembrane transporter activity"/>
    <property type="evidence" value="ECO:0007669"/>
    <property type="project" value="InterPro"/>
</dbReference>
<dbReference type="InterPro" id="IPR010131">
    <property type="entry name" value="MdtP/NodT-like"/>
</dbReference>
<comment type="similarity">
    <text evidence="1">Belongs to the outer membrane factor (OMF) (TC 1.B.17) family.</text>
</comment>
<sequence length="431" mass="47713">MVHRYFGLSRSRLAQSLVLLLGLTSAAFARAADVASPDSLPSDSTLSLAWVEQTALARNPSLSAMREAWREAGARADQAGALEDPMLEGMLAPRSLGSGSVDPAYRVGLTQQFPIFGQRGLRRRAASSEAKVAAYDFETVRLDLLRDVREAYFDYYRVCRSQETNRELVQLMRESRRVALAKYSAGTVGQTDPLQAETELAMLEHDGVVLRQQRRMILARLRALLHLPQSTALAEPPRDLPLPEAPDTREWLSALVTPRWPELAAADATLVHRERLPGLGLGAAYDRFWSETELRATVGVSLNLPLYFGRLASREREAQAALSKAEAERLAVRDRIEQRIEEASASLGLSLHDVEIMRDAVVPASERSLKAIRAAYEGGRSDSLALLNSTRDLSRARLELYEAQVMAHHAQAELQRALAADAVSPDREDQR</sequence>
<dbReference type="Proteomes" id="UP000316609">
    <property type="component" value="Unassembled WGS sequence"/>
</dbReference>
<feature type="signal peptide" evidence="2">
    <location>
        <begin position="1"/>
        <end position="31"/>
    </location>
</feature>
<proteinExistence type="inferred from homology"/>
<organism evidence="3 4">
    <name type="scientific">Eiseniibacteriota bacterium</name>
    <dbReference type="NCBI Taxonomy" id="2212470"/>
    <lineage>
        <taxon>Bacteria</taxon>
        <taxon>Candidatus Eiseniibacteriota</taxon>
    </lineage>
</organism>
<reference evidence="3 4" key="1">
    <citation type="journal article" date="2019" name="Nat. Microbiol.">
        <title>Mediterranean grassland soil C-N compound turnover is dependent on rainfall and depth, and is mediated by genomically divergent microorganisms.</title>
        <authorList>
            <person name="Diamond S."/>
            <person name="Andeer P.F."/>
            <person name="Li Z."/>
            <person name="Crits-Christoph A."/>
            <person name="Burstein D."/>
            <person name="Anantharaman K."/>
            <person name="Lane K.R."/>
            <person name="Thomas B.C."/>
            <person name="Pan C."/>
            <person name="Northen T.R."/>
            <person name="Banfield J.F."/>
        </authorList>
    </citation>
    <scope>NUCLEOTIDE SEQUENCE [LARGE SCALE GENOMIC DNA]</scope>
    <source>
        <strain evidence="3">WS_8</strain>
    </source>
</reference>
<dbReference type="SUPFAM" id="SSF56954">
    <property type="entry name" value="Outer membrane efflux proteins (OEP)"/>
    <property type="match status" value="1"/>
</dbReference>
<dbReference type="Gene3D" id="1.20.1600.10">
    <property type="entry name" value="Outer membrane efflux proteins (OEP)"/>
    <property type="match status" value="1"/>
</dbReference>
<dbReference type="PANTHER" id="PTHR30203">
    <property type="entry name" value="OUTER MEMBRANE CATION EFFLUX PROTEIN"/>
    <property type="match status" value="1"/>
</dbReference>
<protein>
    <submittedName>
        <fullName evidence="3">TolC family protein</fullName>
    </submittedName>
</protein>
<dbReference type="PANTHER" id="PTHR30203:SF24">
    <property type="entry name" value="BLR4935 PROTEIN"/>
    <property type="match status" value="1"/>
</dbReference>
<dbReference type="AlphaFoldDB" id="A0A538TCT2"/>